<name>A0ABW2ES96_9GAMM</name>
<dbReference type="Proteomes" id="UP001596411">
    <property type="component" value="Unassembled WGS sequence"/>
</dbReference>
<evidence type="ECO:0000313" key="1">
    <source>
        <dbReference type="EMBL" id="MFC7088805.1"/>
    </source>
</evidence>
<proteinExistence type="predicted"/>
<organism evidence="1 2">
    <name type="scientific">Halomonas salifodinae</name>
    <dbReference type="NCBI Taxonomy" id="438745"/>
    <lineage>
        <taxon>Bacteria</taxon>
        <taxon>Pseudomonadati</taxon>
        <taxon>Pseudomonadota</taxon>
        <taxon>Gammaproteobacteria</taxon>
        <taxon>Oceanospirillales</taxon>
        <taxon>Halomonadaceae</taxon>
        <taxon>Halomonas</taxon>
    </lineage>
</organism>
<evidence type="ECO:0000313" key="2">
    <source>
        <dbReference type="Proteomes" id="UP001596411"/>
    </source>
</evidence>
<accession>A0ABW2ES96</accession>
<gene>
    <name evidence="1" type="ORF">ACFQH5_04460</name>
</gene>
<protein>
    <submittedName>
        <fullName evidence="1">COG3650 family protein</fullName>
    </submittedName>
</protein>
<dbReference type="PROSITE" id="PS51257">
    <property type="entry name" value="PROKAR_LIPOPROTEIN"/>
    <property type="match status" value="1"/>
</dbReference>
<keyword evidence="2" id="KW-1185">Reference proteome</keyword>
<comment type="caution">
    <text evidence="1">The sequence shown here is derived from an EMBL/GenBank/DDBJ whole genome shotgun (WGS) entry which is preliminary data.</text>
</comment>
<sequence length="258" mass="28014">MMMDPRVLGLSLLALGLAGCGGETEEPLSEEQASDYAALVGEWRVVGHRAPGISALSEEQAEAWLGARLRINAARMALGESFCEGVSHDAESRPVAELLADYRLDGESLPPLAGREEIIRHRLGCDGEPWPSLGGTLLWLGNDRLLAPWEGVFFELERDDGFRAYGNEPFWNLAIDADGLRFADPFSGFDMRTPLPEAESLEQGGRAYHAQTEAHELRVEILPETCHDSMAGAPFETTVSVTLDGERFEGCGGAVPAF</sequence>
<reference evidence="2" key="1">
    <citation type="journal article" date="2019" name="Int. J. Syst. Evol. Microbiol.">
        <title>The Global Catalogue of Microorganisms (GCM) 10K type strain sequencing project: providing services to taxonomists for standard genome sequencing and annotation.</title>
        <authorList>
            <consortium name="The Broad Institute Genomics Platform"/>
            <consortium name="The Broad Institute Genome Sequencing Center for Infectious Disease"/>
            <person name="Wu L."/>
            <person name="Ma J."/>
        </authorList>
    </citation>
    <scope>NUCLEOTIDE SEQUENCE [LARGE SCALE GENOMIC DNA]</scope>
    <source>
        <strain evidence="2">CGMCC 1.13666</strain>
    </source>
</reference>
<dbReference type="EMBL" id="JBHSZP010000012">
    <property type="protein sequence ID" value="MFC7088805.1"/>
    <property type="molecule type" value="Genomic_DNA"/>
</dbReference>
<dbReference type="RefSeq" id="WP_346062111.1">
    <property type="nucleotide sequence ID" value="NZ_BAAADR010000007.1"/>
</dbReference>